<dbReference type="GeneID" id="83175535"/>
<dbReference type="RefSeq" id="XP_058313646.1">
    <property type="nucleotide sequence ID" value="XM_058448235.1"/>
</dbReference>
<dbReference type="EMBL" id="JAPQKR010000004">
    <property type="protein sequence ID" value="KAJ5219073.1"/>
    <property type="molecule type" value="Genomic_DNA"/>
</dbReference>
<accession>A0A9W9NG09</accession>
<reference evidence="1" key="2">
    <citation type="journal article" date="2023" name="IMA Fungus">
        <title>Comparative genomic study of the Penicillium genus elucidates a diverse pangenome and 15 lateral gene transfer events.</title>
        <authorList>
            <person name="Petersen C."/>
            <person name="Sorensen T."/>
            <person name="Nielsen M.R."/>
            <person name="Sondergaard T.E."/>
            <person name="Sorensen J.L."/>
            <person name="Fitzpatrick D.A."/>
            <person name="Frisvad J.C."/>
            <person name="Nielsen K.L."/>
        </authorList>
    </citation>
    <scope>NUCLEOTIDE SEQUENCE</scope>
    <source>
        <strain evidence="1">IBT 15544</strain>
    </source>
</reference>
<organism evidence="1 2">
    <name type="scientific">Penicillium cinerascens</name>
    <dbReference type="NCBI Taxonomy" id="70096"/>
    <lineage>
        <taxon>Eukaryota</taxon>
        <taxon>Fungi</taxon>
        <taxon>Dikarya</taxon>
        <taxon>Ascomycota</taxon>
        <taxon>Pezizomycotina</taxon>
        <taxon>Eurotiomycetes</taxon>
        <taxon>Eurotiomycetidae</taxon>
        <taxon>Eurotiales</taxon>
        <taxon>Aspergillaceae</taxon>
        <taxon>Penicillium</taxon>
    </lineage>
</organism>
<proteinExistence type="predicted"/>
<reference evidence="1" key="1">
    <citation type="submission" date="2022-12" db="EMBL/GenBank/DDBJ databases">
        <authorList>
            <person name="Petersen C."/>
        </authorList>
    </citation>
    <scope>NUCLEOTIDE SEQUENCE</scope>
    <source>
        <strain evidence="1">IBT 15544</strain>
    </source>
</reference>
<keyword evidence="2" id="KW-1185">Reference proteome</keyword>
<sequence length="277" mass="32722">MMTSSRPYKRKRSPKVSTETIAKCFCDRASPESSIGGIPEDDISQVLLYEEFQHLELYTQKQYFDGICKALHDQKYFSKWCPRIDMMILQHYDKDNRLSKEEVEEAYALQEDLKEKWRLSKPPVVIPNPRYARPRMSEHTYWYDNNLHWSSDKSEFELEYAQDRERRLQYKPDATENLSREYGFLYHISSSLLWYRFAIFMGEIENSPTDNYKSSLDIRLWHVDGVSTLRLWDSKGGVRGRFDGLKESQTDALQFLNFVAGFKFPHPYDGVIAETVG</sequence>
<name>A0A9W9NG09_9EURO</name>
<comment type="caution">
    <text evidence="1">The sequence shown here is derived from an EMBL/GenBank/DDBJ whole genome shotgun (WGS) entry which is preliminary data.</text>
</comment>
<gene>
    <name evidence="1" type="ORF">N7498_001172</name>
</gene>
<evidence type="ECO:0000313" key="1">
    <source>
        <dbReference type="EMBL" id="KAJ5219073.1"/>
    </source>
</evidence>
<protein>
    <submittedName>
        <fullName evidence="1">Uncharacterized protein</fullName>
    </submittedName>
</protein>
<evidence type="ECO:0000313" key="2">
    <source>
        <dbReference type="Proteomes" id="UP001150904"/>
    </source>
</evidence>
<dbReference type="OrthoDB" id="4368044at2759"/>
<dbReference type="AlphaFoldDB" id="A0A9W9NG09"/>
<dbReference type="Proteomes" id="UP001150904">
    <property type="component" value="Unassembled WGS sequence"/>
</dbReference>